<reference evidence="1" key="1">
    <citation type="submission" date="2021-02" db="EMBL/GenBank/DDBJ databases">
        <authorList>
            <person name="Dougan E. K."/>
            <person name="Rhodes N."/>
            <person name="Thang M."/>
            <person name="Chan C."/>
        </authorList>
    </citation>
    <scope>NUCLEOTIDE SEQUENCE</scope>
</reference>
<evidence type="ECO:0000313" key="1">
    <source>
        <dbReference type="EMBL" id="CAE7537397.1"/>
    </source>
</evidence>
<dbReference type="AlphaFoldDB" id="A0A812TQL0"/>
<dbReference type="Proteomes" id="UP000604046">
    <property type="component" value="Unassembled WGS sequence"/>
</dbReference>
<proteinExistence type="predicted"/>
<keyword evidence="2" id="KW-1185">Reference proteome</keyword>
<gene>
    <name evidence="1" type="ORF">SNAT2548_LOCUS30122</name>
</gene>
<comment type="caution">
    <text evidence="1">The sequence shown here is derived from an EMBL/GenBank/DDBJ whole genome shotgun (WGS) entry which is preliminary data.</text>
</comment>
<dbReference type="EMBL" id="CAJNDS010002592">
    <property type="protein sequence ID" value="CAE7537397.1"/>
    <property type="molecule type" value="Genomic_DNA"/>
</dbReference>
<protein>
    <submittedName>
        <fullName evidence="1">Uncharacterized protein</fullName>
    </submittedName>
</protein>
<sequence length="241" mass="26795">MSILLSIDGAEHSASIEGQHVNGEEQRLAVRQLNKLLMRTGVYFTRMDLQFAPEAKRALLTTVPGSLRTADQEVLLSYYSLPRAALHGLVVSAEQEMSVLGDAYVDPRLGPFARGEDGGDLHTVCDALGTFPHWYEIGPEQPVEEPPFEQLHTCTSEDGTCVNHVMSIFAGSCTWWFRQSDRLHCLKVSCDSQSGWRVVFRGDLPCAYRFSRKSRCLHQAFGPAKWSLCGVDGGSKPTHWP</sequence>
<organism evidence="1 2">
    <name type="scientific">Symbiodinium natans</name>
    <dbReference type="NCBI Taxonomy" id="878477"/>
    <lineage>
        <taxon>Eukaryota</taxon>
        <taxon>Sar</taxon>
        <taxon>Alveolata</taxon>
        <taxon>Dinophyceae</taxon>
        <taxon>Suessiales</taxon>
        <taxon>Symbiodiniaceae</taxon>
        <taxon>Symbiodinium</taxon>
    </lineage>
</organism>
<dbReference type="OrthoDB" id="10444210at2759"/>
<accession>A0A812TQL0</accession>
<evidence type="ECO:0000313" key="2">
    <source>
        <dbReference type="Proteomes" id="UP000604046"/>
    </source>
</evidence>
<name>A0A812TQL0_9DINO</name>